<protein>
    <submittedName>
        <fullName evidence="1">Uncharacterized protein</fullName>
    </submittedName>
</protein>
<evidence type="ECO:0000313" key="2">
    <source>
        <dbReference type="Proteomes" id="UP001419268"/>
    </source>
</evidence>
<name>A0AAP0J0T2_9MAGN</name>
<accession>A0AAP0J0T2</accession>
<organism evidence="1 2">
    <name type="scientific">Stephania cephalantha</name>
    <dbReference type="NCBI Taxonomy" id="152367"/>
    <lineage>
        <taxon>Eukaryota</taxon>
        <taxon>Viridiplantae</taxon>
        <taxon>Streptophyta</taxon>
        <taxon>Embryophyta</taxon>
        <taxon>Tracheophyta</taxon>
        <taxon>Spermatophyta</taxon>
        <taxon>Magnoliopsida</taxon>
        <taxon>Ranunculales</taxon>
        <taxon>Menispermaceae</taxon>
        <taxon>Menispermoideae</taxon>
        <taxon>Cissampelideae</taxon>
        <taxon>Stephania</taxon>
    </lineage>
</organism>
<sequence length="62" mass="7030">MRRMIEGSMWFYSEIRDFASTQSFSFGARCQNLDLENITKDVLNLSVSDDPRSTTCSNSVGN</sequence>
<reference evidence="1 2" key="1">
    <citation type="submission" date="2024-01" db="EMBL/GenBank/DDBJ databases">
        <title>Genome assemblies of Stephania.</title>
        <authorList>
            <person name="Yang L."/>
        </authorList>
    </citation>
    <scope>NUCLEOTIDE SEQUENCE [LARGE SCALE GENOMIC DNA]</scope>
    <source>
        <strain evidence="1">JXDWG</strain>
        <tissue evidence="1">Leaf</tissue>
    </source>
</reference>
<comment type="caution">
    <text evidence="1">The sequence shown here is derived from an EMBL/GenBank/DDBJ whole genome shotgun (WGS) entry which is preliminary data.</text>
</comment>
<keyword evidence="2" id="KW-1185">Reference proteome</keyword>
<gene>
    <name evidence="1" type="ORF">Scep_014190</name>
</gene>
<dbReference type="Proteomes" id="UP001419268">
    <property type="component" value="Unassembled WGS sequence"/>
</dbReference>
<proteinExistence type="predicted"/>
<evidence type="ECO:0000313" key="1">
    <source>
        <dbReference type="EMBL" id="KAK9125344.1"/>
    </source>
</evidence>
<dbReference type="EMBL" id="JBBNAG010000006">
    <property type="protein sequence ID" value="KAK9125344.1"/>
    <property type="molecule type" value="Genomic_DNA"/>
</dbReference>
<dbReference type="AlphaFoldDB" id="A0AAP0J0T2"/>